<reference evidence="12" key="1">
    <citation type="journal article" date="2016" name="Proc. Natl. Acad. Sci. U.S.A.">
        <title>Comparative genomics of biotechnologically important yeasts.</title>
        <authorList>
            <person name="Riley R."/>
            <person name="Haridas S."/>
            <person name="Wolfe K.H."/>
            <person name="Lopes M.R."/>
            <person name="Hittinger C.T."/>
            <person name="Goeker M."/>
            <person name="Salamov A.A."/>
            <person name="Wisecaver J.H."/>
            <person name="Long T.M."/>
            <person name="Calvey C.H."/>
            <person name="Aerts A.L."/>
            <person name="Barry K.W."/>
            <person name="Choi C."/>
            <person name="Clum A."/>
            <person name="Coughlan A.Y."/>
            <person name="Deshpande S."/>
            <person name="Douglass A.P."/>
            <person name="Hanson S.J."/>
            <person name="Klenk H.-P."/>
            <person name="LaButti K.M."/>
            <person name="Lapidus A."/>
            <person name="Lindquist E.A."/>
            <person name="Lipzen A.M."/>
            <person name="Meier-Kolthoff J.P."/>
            <person name="Ohm R.A."/>
            <person name="Otillar R.P."/>
            <person name="Pangilinan J.L."/>
            <person name="Peng Y."/>
            <person name="Rokas A."/>
            <person name="Rosa C.A."/>
            <person name="Scheuner C."/>
            <person name="Sibirny A.A."/>
            <person name="Slot J.C."/>
            <person name="Stielow J.B."/>
            <person name="Sun H."/>
            <person name="Kurtzman C.P."/>
            <person name="Blackwell M."/>
            <person name="Grigoriev I.V."/>
            <person name="Jeffries T.W."/>
        </authorList>
    </citation>
    <scope>NUCLEOTIDE SEQUENCE [LARGE SCALE GENOMIC DNA]</scope>
    <source>
        <strain evidence="12">NRRL Y-1626</strain>
    </source>
</reference>
<dbReference type="InterPro" id="IPR022751">
    <property type="entry name" value="Alpha_mannosyltransferase"/>
</dbReference>
<evidence type="ECO:0000313" key="11">
    <source>
        <dbReference type="EMBL" id="OBA28315.1"/>
    </source>
</evidence>
<dbReference type="Proteomes" id="UP000092321">
    <property type="component" value="Unassembled WGS sequence"/>
</dbReference>
<gene>
    <name evidence="11" type="ORF">HANVADRAFT_99059</name>
</gene>
<dbReference type="AlphaFoldDB" id="A0A1B7TI43"/>
<sequence>MHFFKKILQKRKIKRISIAITIAFLIILLLFLVSVDLKISSLFDNILLPISDKFKYIKNDEGGSKKNNFDAVIKYINKFNPQVTLPSSFNFEENDTTNKPKKNSLGDYIQKGDNIGTGSNDIENWSKASYNYLSNNFLILSDDIKKNVINSHSSIIESLNTTNSLPYLGESYYNGNGIVLVGGGVYSLMVFSVIKVIRATGTTLPIEVVIPDLDIKKTDVKFCSLIQDYNSSCVFLKNHFNSKVLKESQFEGFQYKSLALLVSSFQNVLLLDADDYPVMKLDDIFDHKSFKDTGMIVWPDMWRRTTHPFFYESANITINFEKRERNFIDSFSNMRTFVPEGIDLLTDVPYHDFAGALPDPASETGQFMIDKKKHWKSLILSFYYNTFGPNVYYHLMTQYSAGQGDKETFIAAAHMLDLPYYQVLSIASMDGYHQQDGSGFKSTAYYQKDFRNDYEIKSKLLTLSKDNNIININNNKDIDKDYNPLKLKETLFSATTTEEHAMFAHCNFPKFNPLEFTSHMEFVWNEKHFRALTKKKCLVNIDLEKVTIGSYHEILCENERQPLEQLITDFKKVDKKQVCQYLKDRLEYLTSNI</sequence>
<dbReference type="OrthoDB" id="430354at2759"/>
<keyword evidence="7 10" id="KW-1133">Transmembrane helix</keyword>
<evidence type="ECO:0000256" key="7">
    <source>
        <dbReference type="ARBA" id="ARBA00022989"/>
    </source>
</evidence>
<dbReference type="GO" id="GO:0000026">
    <property type="term" value="F:alpha-1,2-mannosyltransferase activity"/>
    <property type="evidence" value="ECO:0007669"/>
    <property type="project" value="TreeGrafter"/>
</dbReference>
<dbReference type="InterPro" id="IPR029044">
    <property type="entry name" value="Nucleotide-diphossugar_trans"/>
</dbReference>
<evidence type="ECO:0000256" key="1">
    <source>
        <dbReference type="ARBA" id="ARBA00004323"/>
    </source>
</evidence>
<comment type="caution">
    <text evidence="11">The sequence shown here is derived from an EMBL/GenBank/DDBJ whole genome shotgun (WGS) entry which is preliminary data.</text>
</comment>
<dbReference type="SUPFAM" id="SSF53448">
    <property type="entry name" value="Nucleotide-diphospho-sugar transferases"/>
    <property type="match status" value="1"/>
</dbReference>
<keyword evidence="12" id="KW-1185">Reference proteome</keyword>
<evidence type="ECO:0000256" key="4">
    <source>
        <dbReference type="ARBA" id="ARBA00022679"/>
    </source>
</evidence>
<evidence type="ECO:0000256" key="3">
    <source>
        <dbReference type="ARBA" id="ARBA00009105"/>
    </source>
</evidence>
<evidence type="ECO:0000256" key="2">
    <source>
        <dbReference type="ARBA" id="ARBA00004922"/>
    </source>
</evidence>
<keyword evidence="8" id="KW-0333">Golgi apparatus</keyword>
<evidence type="ECO:0000313" key="12">
    <source>
        <dbReference type="Proteomes" id="UP000092321"/>
    </source>
</evidence>
<comment type="similarity">
    <text evidence="3">Belongs to the MNN1/MNT family.</text>
</comment>
<dbReference type="EMBL" id="LXPE01000004">
    <property type="protein sequence ID" value="OBA28315.1"/>
    <property type="molecule type" value="Genomic_DNA"/>
</dbReference>
<evidence type="ECO:0000256" key="10">
    <source>
        <dbReference type="SAM" id="Phobius"/>
    </source>
</evidence>
<evidence type="ECO:0000256" key="6">
    <source>
        <dbReference type="ARBA" id="ARBA00022968"/>
    </source>
</evidence>
<keyword evidence="4 11" id="KW-0808">Transferase</keyword>
<keyword evidence="9 10" id="KW-0472">Membrane</keyword>
<keyword evidence="5 10" id="KW-0812">Transmembrane</keyword>
<dbReference type="GO" id="GO:0000139">
    <property type="term" value="C:Golgi membrane"/>
    <property type="evidence" value="ECO:0007669"/>
    <property type="project" value="UniProtKB-SubCell"/>
</dbReference>
<comment type="pathway">
    <text evidence="2">Protein modification; protein glycosylation.</text>
</comment>
<dbReference type="PANTHER" id="PTHR31646">
    <property type="entry name" value="ALPHA-1,2-MANNOSYLTRANSFERASE MNN2"/>
    <property type="match status" value="1"/>
</dbReference>
<dbReference type="GO" id="GO:0046354">
    <property type="term" value="P:mannan biosynthetic process"/>
    <property type="evidence" value="ECO:0007669"/>
    <property type="project" value="TreeGrafter"/>
</dbReference>
<keyword evidence="6" id="KW-0735">Signal-anchor</keyword>
<protein>
    <submittedName>
        <fullName evidence="11">Nucleotide-diphospho-sugar transferase</fullName>
    </submittedName>
</protein>
<comment type="subcellular location">
    <subcellularLocation>
        <location evidence="1">Golgi apparatus membrane</location>
        <topology evidence="1">Single-pass type II membrane protein</topology>
    </subcellularLocation>
</comment>
<evidence type="ECO:0000256" key="5">
    <source>
        <dbReference type="ARBA" id="ARBA00022692"/>
    </source>
</evidence>
<dbReference type="PANTHER" id="PTHR31646:SF1">
    <property type="entry name" value="ALPHA-1,2-MANNOSYLTRANSFERASE MNN2"/>
    <property type="match status" value="1"/>
</dbReference>
<evidence type="ECO:0000256" key="9">
    <source>
        <dbReference type="ARBA" id="ARBA00023136"/>
    </source>
</evidence>
<feature type="transmembrane region" description="Helical" evidence="10">
    <location>
        <begin position="16"/>
        <end position="35"/>
    </location>
</feature>
<accession>A0A1B7TI43</accession>
<evidence type="ECO:0000256" key="8">
    <source>
        <dbReference type="ARBA" id="ARBA00023034"/>
    </source>
</evidence>
<name>A0A1B7TI43_9ASCO</name>
<organism evidence="11 12">
    <name type="scientific">Hanseniaspora valbyensis NRRL Y-1626</name>
    <dbReference type="NCBI Taxonomy" id="766949"/>
    <lineage>
        <taxon>Eukaryota</taxon>
        <taxon>Fungi</taxon>
        <taxon>Dikarya</taxon>
        <taxon>Ascomycota</taxon>
        <taxon>Saccharomycotina</taxon>
        <taxon>Saccharomycetes</taxon>
        <taxon>Saccharomycodales</taxon>
        <taxon>Saccharomycodaceae</taxon>
        <taxon>Hanseniaspora</taxon>
    </lineage>
</organism>
<dbReference type="Pfam" id="PF11051">
    <property type="entry name" value="Mannosyl_trans3"/>
    <property type="match status" value="1"/>
</dbReference>
<proteinExistence type="inferred from homology"/>